<dbReference type="Proteomes" id="UP000646749">
    <property type="component" value="Unassembled WGS sequence"/>
</dbReference>
<evidence type="ECO:0000313" key="10">
    <source>
        <dbReference type="Proteomes" id="UP000646749"/>
    </source>
</evidence>
<dbReference type="InterPro" id="IPR014284">
    <property type="entry name" value="RNA_pol_sigma-70_dom"/>
</dbReference>
<dbReference type="EMBL" id="BONW01000028">
    <property type="protein sequence ID" value="GIG90360.1"/>
    <property type="molecule type" value="Genomic_DNA"/>
</dbReference>
<accession>A0ABQ4E6K7</accession>
<evidence type="ECO:0000256" key="4">
    <source>
        <dbReference type="ARBA" id="ARBA00023163"/>
    </source>
</evidence>
<dbReference type="SUPFAM" id="SSF110221">
    <property type="entry name" value="AbfB domain"/>
    <property type="match status" value="1"/>
</dbReference>
<dbReference type="Gene3D" id="2.80.10.50">
    <property type="match status" value="1"/>
</dbReference>
<evidence type="ECO:0000256" key="2">
    <source>
        <dbReference type="ARBA" id="ARBA00023082"/>
    </source>
</evidence>
<dbReference type="InterPro" id="IPR039425">
    <property type="entry name" value="RNA_pol_sigma-70-like"/>
</dbReference>
<dbReference type="PANTHER" id="PTHR43133">
    <property type="entry name" value="RNA POLYMERASE ECF-TYPE SIGMA FACTO"/>
    <property type="match status" value="1"/>
</dbReference>
<gene>
    <name evidence="9" type="ORF">Pen02_52960</name>
</gene>
<comment type="caution">
    <text evidence="9">The sequence shown here is derived from an EMBL/GenBank/DDBJ whole genome shotgun (WGS) entry which is preliminary data.</text>
</comment>
<keyword evidence="2 5" id="KW-0731">Sigma factor</keyword>
<feature type="domain" description="RNA polymerase sigma-70 region 2" evidence="7">
    <location>
        <begin position="22"/>
        <end position="87"/>
    </location>
</feature>
<dbReference type="Pfam" id="PF04542">
    <property type="entry name" value="Sigma70_r2"/>
    <property type="match status" value="1"/>
</dbReference>
<name>A0ABQ4E6K7_9ACTN</name>
<protein>
    <recommendedName>
        <fullName evidence="5">RNA polymerase sigma factor</fullName>
    </recommendedName>
</protein>
<organism evidence="9 10">
    <name type="scientific">Plantactinospora endophytica</name>
    <dbReference type="NCBI Taxonomy" id="673535"/>
    <lineage>
        <taxon>Bacteria</taxon>
        <taxon>Bacillati</taxon>
        <taxon>Actinomycetota</taxon>
        <taxon>Actinomycetes</taxon>
        <taxon>Micromonosporales</taxon>
        <taxon>Micromonosporaceae</taxon>
        <taxon>Plantactinospora</taxon>
    </lineage>
</organism>
<evidence type="ECO:0000259" key="7">
    <source>
        <dbReference type="Pfam" id="PF04542"/>
    </source>
</evidence>
<dbReference type="Pfam" id="PF05270">
    <property type="entry name" value="AbfB"/>
    <property type="match status" value="1"/>
</dbReference>
<keyword evidence="1 5" id="KW-0805">Transcription regulation</keyword>
<feature type="region of interest" description="Disordered" evidence="6">
    <location>
        <begin position="374"/>
        <end position="406"/>
    </location>
</feature>
<dbReference type="NCBIfam" id="TIGR02937">
    <property type="entry name" value="sigma70-ECF"/>
    <property type="match status" value="1"/>
</dbReference>
<proteinExistence type="inferred from homology"/>
<dbReference type="Gene3D" id="1.10.1740.10">
    <property type="match status" value="1"/>
</dbReference>
<keyword evidence="3 5" id="KW-0238">DNA-binding</keyword>
<dbReference type="InterPro" id="IPR013325">
    <property type="entry name" value="RNA_pol_sigma_r2"/>
</dbReference>
<feature type="domain" description="Alpha-L-arabinofuranosidase B arabinose-binding" evidence="8">
    <location>
        <begin position="410"/>
        <end position="541"/>
    </location>
</feature>
<dbReference type="SUPFAM" id="SSF88946">
    <property type="entry name" value="Sigma2 domain of RNA polymerase sigma factors"/>
    <property type="match status" value="1"/>
</dbReference>
<keyword evidence="4 5" id="KW-0804">Transcription</keyword>
<reference evidence="9 10" key="1">
    <citation type="submission" date="2021-01" db="EMBL/GenBank/DDBJ databases">
        <title>Whole genome shotgun sequence of Plantactinospora endophytica NBRC 110450.</title>
        <authorList>
            <person name="Komaki H."/>
            <person name="Tamura T."/>
        </authorList>
    </citation>
    <scope>NUCLEOTIDE SEQUENCE [LARGE SCALE GENOMIC DNA]</scope>
    <source>
        <strain evidence="9 10">NBRC 110450</strain>
    </source>
</reference>
<evidence type="ECO:0000259" key="8">
    <source>
        <dbReference type="Pfam" id="PF05270"/>
    </source>
</evidence>
<dbReference type="PANTHER" id="PTHR43133:SF8">
    <property type="entry name" value="RNA POLYMERASE SIGMA FACTOR HI_1459-RELATED"/>
    <property type="match status" value="1"/>
</dbReference>
<dbReference type="InterPro" id="IPR036195">
    <property type="entry name" value="AbfB_ABD_sf"/>
</dbReference>
<dbReference type="InterPro" id="IPR007627">
    <property type="entry name" value="RNA_pol_sigma70_r2"/>
</dbReference>
<evidence type="ECO:0000256" key="1">
    <source>
        <dbReference type="ARBA" id="ARBA00023015"/>
    </source>
</evidence>
<evidence type="ECO:0000256" key="6">
    <source>
        <dbReference type="SAM" id="MobiDB-lite"/>
    </source>
</evidence>
<dbReference type="InterPro" id="IPR000838">
    <property type="entry name" value="RNA_pol_sigma70_ECF_CS"/>
</dbReference>
<evidence type="ECO:0000256" key="5">
    <source>
        <dbReference type="RuleBase" id="RU000716"/>
    </source>
</evidence>
<feature type="compositionally biased region" description="Low complexity" evidence="6">
    <location>
        <begin position="374"/>
        <end position="397"/>
    </location>
</feature>
<dbReference type="PROSITE" id="PS01063">
    <property type="entry name" value="SIGMA70_ECF"/>
    <property type="match status" value="1"/>
</dbReference>
<comment type="similarity">
    <text evidence="5">Belongs to the sigma-70 factor family. ECF subfamily.</text>
</comment>
<dbReference type="CDD" id="cd23399">
    <property type="entry name" value="beta-trefoil_ABD_ABFB"/>
    <property type="match status" value="1"/>
</dbReference>
<dbReference type="InterPro" id="IPR007934">
    <property type="entry name" value="AbfB_ABD"/>
</dbReference>
<sequence>MNETALVVAAQAGDRPALDELTRAYLPLVYTVVRRALDGHPDVDDVVQETMLRALRELATLRTPESFRPWLVAIALRQISTQLHRQQVAADRAVPLDEVAAEPDADADFEDLTALRLDLSDQRRQVVRAGRWLDPQDRTLLSLWWLETAGRLTRAELAASLGVGTAHAGVRVQRMRDQLEASRAIVAALDAEPGCDRLAAVLTDWDGRPNPLWRKRVTRHVRSCPVCRRHADGLVAPERLLVGVALIPVPTALVAALTGKTTVGGTLLGAVSTSAVSGAGGLGGSATVAGSATVGGSAAVGAGVKAGLISQLGQLVGAHPIVTVVAAGTVVAGATVTTATLPAPEPRPPVRIVAPTTARTPILPPTSAPVVVVPPTSAPLASRPATRRPTPARATPSGSGDRPITSGAVSMESVNQVGLFVTTADGLGTLARVGAGSDGAVRARATFEAVPGLADAECVSFRAEDGRYLRHSSWRVRLSEDVETPLFRGDATFCVRPGAAADSVSLESSNYPGWFLRHRNLELWVDQATDDPGFRADASFRTRPPLGG</sequence>
<evidence type="ECO:0000256" key="3">
    <source>
        <dbReference type="ARBA" id="ARBA00023125"/>
    </source>
</evidence>
<evidence type="ECO:0000313" key="9">
    <source>
        <dbReference type="EMBL" id="GIG90360.1"/>
    </source>
</evidence>
<keyword evidence="10" id="KW-1185">Reference proteome</keyword>